<dbReference type="HOGENOM" id="CLU_2794161_0_0_1"/>
<dbReference type="GeneID" id="19466461"/>
<dbReference type="AlphaFoldDB" id="S3D3E7"/>
<keyword evidence="2" id="KW-1185">Reference proteome</keyword>
<dbReference type="Proteomes" id="UP000016922">
    <property type="component" value="Unassembled WGS sequence"/>
</dbReference>
<name>S3D3E7_GLAL2</name>
<dbReference type="RefSeq" id="XP_008080287.1">
    <property type="nucleotide sequence ID" value="XM_008082096.1"/>
</dbReference>
<evidence type="ECO:0000313" key="2">
    <source>
        <dbReference type="Proteomes" id="UP000016922"/>
    </source>
</evidence>
<proteinExistence type="predicted"/>
<accession>S3D3E7</accession>
<reference evidence="1 2" key="1">
    <citation type="journal article" date="2013" name="BMC Genomics">
        <title>Genomics-driven discovery of the pneumocandin biosynthetic gene cluster in the fungus Glarea lozoyensis.</title>
        <authorList>
            <person name="Chen L."/>
            <person name="Yue Q."/>
            <person name="Zhang X."/>
            <person name="Xiang M."/>
            <person name="Wang C."/>
            <person name="Li S."/>
            <person name="Che Y."/>
            <person name="Ortiz-Lopez F.J."/>
            <person name="Bills G.F."/>
            <person name="Liu X."/>
            <person name="An Z."/>
        </authorList>
    </citation>
    <scope>NUCLEOTIDE SEQUENCE [LARGE SCALE GENOMIC DNA]</scope>
    <source>
        <strain evidence="2">ATCC 20868 / MF5171</strain>
    </source>
</reference>
<protein>
    <submittedName>
        <fullName evidence="1">Uncharacterized protein</fullName>
    </submittedName>
</protein>
<dbReference type="KEGG" id="glz:GLAREA_07408"/>
<gene>
    <name evidence="1" type="ORF">GLAREA_07408</name>
</gene>
<evidence type="ECO:0000313" key="1">
    <source>
        <dbReference type="EMBL" id="EPE32275.1"/>
    </source>
</evidence>
<sequence>MSTTPGAVLVQTSGETPCVDAVSPITAGTFRTWLRLIPAAQTARLVGLRRVCSSLHFPCICWLHLATI</sequence>
<dbReference type="EMBL" id="KE145359">
    <property type="protein sequence ID" value="EPE32275.1"/>
    <property type="molecule type" value="Genomic_DNA"/>
</dbReference>
<organism evidence="1 2">
    <name type="scientific">Glarea lozoyensis (strain ATCC 20868 / MF5171)</name>
    <dbReference type="NCBI Taxonomy" id="1116229"/>
    <lineage>
        <taxon>Eukaryota</taxon>
        <taxon>Fungi</taxon>
        <taxon>Dikarya</taxon>
        <taxon>Ascomycota</taxon>
        <taxon>Pezizomycotina</taxon>
        <taxon>Leotiomycetes</taxon>
        <taxon>Helotiales</taxon>
        <taxon>Helotiaceae</taxon>
        <taxon>Glarea</taxon>
    </lineage>
</organism>